<evidence type="ECO:0000313" key="2">
    <source>
        <dbReference type="Proteomes" id="UP000499080"/>
    </source>
</evidence>
<comment type="caution">
    <text evidence="1">The sequence shown here is derived from an EMBL/GenBank/DDBJ whole genome shotgun (WGS) entry which is preliminary data.</text>
</comment>
<sequence>MGKEQAHLEPLIIACQSPMEGLWNTLWFADLILQVRAKRRSTLEHAPTGTENPHTDKLILMSEWCACPFPMVCVGLSKNTFFERSIRRFANLRKLLRTYKKACLSGFVLTVTESLFCSVRSHVNTYTLKLE</sequence>
<dbReference type="Proteomes" id="UP000499080">
    <property type="component" value="Unassembled WGS sequence"/>
</dbReference>
<dbReference type="EMBL" id="BGPR01047803">
    <property type="protein sequence ID" value="GBO24830.1"/>
    <property type="molecule type" value="Genomic_DNA"/>
</dbReference>
<proteinExistence type="predicted"/>
<reference evidence="1 2" key="1">
    <citation type="journal article" date="2019" name="Sci. Rep.">
        <title>Orb-weaving spider Araneus ventricosus genome elucidates the spidroin gene catalogue.</title>
        <authorList>
            <person name="Kono N."/>
            <person name="Nakamura H."/>
            <person name="Ohtoshi R."/>
            <person name="Moran D.A.P."/>
            <person name="Shinohara A."/>
            <person name="Yoshida Y."/>
            <person name="Fujiwara M."/>
            <person name="Mori M."/>
            <person name="Tomita M."/>
            <person name="Arakawa K."/>
        </authorList>
    </citation>
    <scope>NUCLEOTIDE SEQUENCE [LARGE SCALE GENOMIC DNA]</scope>
</reference>
<name>A0A4Y2VMB6_ARAVE</name>
<organism evidence="1 2">
    <name type="scientific">Araneus ventricosus</name>
    <name type="common">Orbweaver spider</name>
    <name type="synonym">Epeira ventricosa</name>
    <dbReference type="NCBI Taxonomy" id="182803"/>
    <lineage>
        <taxon>Eukaryota</taxon>
        <taxon>Metazoa</taxon>
        <taxon>Ecdysozoa</taxon>
        <taxon>Arthropoda</taxon>
        <taxon>Chelicerata</taxon>
        <taxon>Arachnida</taxon>
        <taxon>Araneae</taxon>
        <taxon>Araneomorphae</taxon>
        <taxon>Entelegynae</taxon>
        <taxon>Araneoidea</taxon>
        <taxon>Araneidae</taxon>
        <taxon>Araneus</taxon>
    </lineage>
</organism>
<evidence type="ECO:0000313" key="1">
    <source>
        <dbReference type="EMBL" id="GBO24830.1"/>
    </source>
</evidence>
<protein>
    <submittedName>
        <fullName evidence="1">Uncharacterized protein</fullName>
    </submittedName>
</protein>
<dbReference type="AlphaFoldDB" id="A0A4Y2VMB6"/>
<keyword evidence="2" id="KW-1185">Reference proteome</keyword>
<accession>A0A4Y2VMB6</accession>
<gene>
    <name evidence="1" type="ORF">AVEN_52829_1</name>
</gene>